<reference evidence="1" key="1">
    <citation type="submission" date="2018-05" db="EMBL/GenBank/DDBJ databases">
        <authorList>
            <person name="Lanie J.A."/>
            <person name="Ng W.-L."/>
            <person name="Kazmierczak K.M."/>
            <person name="Andrzejewski T.M."/>
            <person name="Davidsen T.M."/>
            <person name="Wayne K.J."/>
            <person name="Tettelin H."/>
            <person name="Glass J.I."/>
            <person name="Rusch D."/>
            <person name="Podicherti R."/>
            <person name="Tsui H.-C.T."/>
            <person name="Winkler M.E."/>
        </authorList>
    </citation>
    <scope>NUCLEOTIDE SEQUENCE</scope>
</reference>
<accession>A0A382B965</accession>
<evidence type="ECO:0008006" key="2">
    <source>
        <dbReference type="Google" id="ProtNLM"/>
    </source>
</evidence>
<dbReference type="AlphaFoldDB" id="A0A382B965"/>
<protein>
    <recommendedName>
        <fullName evidence="2">Methyltransferase putative zinc binding domain-containing protein</fullName>
    </recommendedName>
</protein>
<sequence>MSVVEQKNQVCRICDFLGDHPFYTVREMMFGLKEEFCYFQCAKCQCLQISEFPTDMTSYYQQDYYSLSQSPENLYLNSFVSWARRKRDSR</sequence>
<dbReference type="EMBL" id="UINC01028766">
    <property type="protein sequence ID" value="SVB10335.1"/>
    <property type="molecule type" value="Genomic_DNA"/>
</dbReference>
<proteinExistence type="predicted"/>
<organism evidence="1">
    <name type="scientific">marine metagenome</name>
    <dbReference type="NCBI Taxonomy" id="408172"/>
    <lineage>
        <taxon>unclassified sequences</taxon>
        <taxon>metagenomes</taxon>
        <taxon>ecological metagenomes</taxon>
    </lineage>
</organism>
<gene>
    <name evidence="1" type="ORF">METZ01_LOCUS163189</name>
</gene>
<feature type="non-terminal residue" evidence="1">
    <location>
        <position position="90"/>
    </location>
</feature>
<name>A0A382B965_9ZZZZ</name>
<evidence type="ECO:0000313" key="1">
    <source>
        <dbReference type="EMBL" id="SVB10335.1"/>
    </source>
</evidence>